<evidence type="ECO:0000313" key="1">
    <source>
        <dbReference type="EMBL" id="KAI0052277.1"/>
    </source>
</evidence>
<evidence type="ECO:0000313" key="2">
    <source>
        <dbReference type="Proteomes" id="UP000814033"/>
    </source>
</evidence>
<name>A0ACB8S7V7_9AGAM</name>
<accession>A0ACB8S7V7</accession>
<protein>
    <submittedName>
        <fullName evidence="1">Uncharacterized protein</fullName>
    </submittedName>
</protein>
<organism evidence="1 2">
    <name type="scientific">Auriscalpium vulgare</name>
    <dbReference type="NCBI Taxonomy" id="40419"/>
    <lineage>
        <taxon>Eukaryota</taxon>
        <taxon>Fungi</taxon>
        <taxon>Dikarya</taxon>
        <taxon>Basidiomycota</taxon>
        <taxon>Agaricomycotina</taxon>
        <taxon>Agaricomycetes</taxon>
        <taxon>Russulales</taxon>
        <taxon>Auriscalpiaceae</taxon>
        <taxon>Auriscalpium</taxon>
    </lineage>
</organism>
<sequence length="561" mass="61157">MSSDKVVDYLTKQLAVERNLVTFRSLSRALSLHVNDAKNELARFHASSSTGADTPHATYLVSGEPHVSSTEKPADADEMDVDDKDEDDGDYVPETKIALVAEDDLEDVKAQYRRIWSLHIYSLSPSPIREPALLCEPTRALRVINTQQPELPLVVGRITGPHVTLRTKSKDTAKRPAAASSSKSKLPGLAKPAPSAKDSKSASKTGEVEPKEKPKRAGTLDFSKAGKAPEKAKPAVKVEEKPTKPEVKRGGKRKSSALDVEEDEDERLPSPPPTKSETKPKRTALDFSNAGKAPEKAKPVVKAEEDSDAKPSTSKAGAAMKDEVKATKRGVKRKSALDVEENEEEKSPPPVPPKPKPSARVKKGVIISDDEDEDEKPSRRPAGKTKMNPKAEKELRAIMDIDDEQVTMVTRQPSEVDPDTDGDVEMAVDEEDIQSAPEPAPIAKPKRKVKKEIPVGRNGLKKKRVMKSRSTMDDKGYFVTEDYSSYESVDEEEREPPKAAKGKKPPAAAKKVEGGPPQEEKKVPQKLQVRNSMSGTGAAKAKKATAPAKAKATLNNYFTKK</sequence>
<gene>
    <name evidence="1" type="ORF">FA95DRAFT_1377918</name>
</gene>
<comment type="caution">
    <text evidence="1">The sequence shown here is derived from an EMBL/GenBank/DDBJ whole genome shotgun (WGS) entry which is preliminary data.</text>
</comment>
<reference evidence="1" key="2">
    <citation type="journal article" date="2022" name="New Phytol.">
        <title>Evolutionary transition to the ectomycorrhizal habit in the genomes of a hyperdiverse lineage of mushroom-forming fungi.</title>
        <authorList>
            <person name="Looney B."/>
            <person name="Miyauchi S."/>
            <person name="Morin E."/>
            <person name="Drula E."/>
            <person name="Courty P.E."/>
            <person name="Kohler A."/>
            <person name="Kuo A."/>
            <person name="LaButti K."/>
            <person name="Pangilinan J."/>
            <person name="Lipzen A."/>
            <person name="Riley R."/>
            <person name="Andreopoulos W."/>
            <person name="He G."/>
            <person name="Johnson J."/>
            <person name="Nolan M."/>
            <person name="Tritt A."/>
            <person name="Barry K.W."/>
            <person name="Grigoriev I.V."/>
            <person name="Nagy L.G."/>
            <person name="Hibbett D."/>
            <person name="Henrissat B."/>
            <person name="Matheny P.B."/>
            <person name="Labbe J."/>
            <person name="Martin F.M."/>
        </authorList>
    </citation>
    <scope>NUCLEOTIDE SEQUENCE</scope>
    <source>
        <strain evidence="1">FP105234-sp</strain>
    </source>
</reference>
<dbReference type="Proteomes" id="UP000814033">
    <property type="component" value="Unassembled WGS sequence"/>
</dbReference>
<keyword evidence="2" id="KW-1185">Reference proteome</keyword>
<reference evidence="1" key="1">
    <citation type="submission" date="2021-02" db="EMBL/GenBank/DDBJ databases">
        <authorList>
            <consortium name="DOE Joint Genome Institute"/>
            <person name="Ahrendt S."/>
            <person name="Looney B.P."/>
            <person name="Miyauchi S."/>
            <person name="Morin E."/>
            <person name="Drula E."/>
            <person name="Courty P.E."/>
            <person name="Chicoki N."/>
            <person name="Fauchery L."/>
            <person name="Kohler A."/>
            <person name="Kuo A."/>
            <person name="Labutti K."/>
            <person name="Pangilinan J."/>
            <person name="Lipzen A."/>
            <person name="Riley R."/>
            <person name="Andreopoulos W."/>
            <person name="He G."/>
            <person name="Johnson J."/>
            <person name="Barry K.W."/>
            <person name="Grigoriev I.V."/>
            <person name="Nagy L."/>
            <person name="Hibbett D."/>
            <person name="Henrissat B."/>
            <person name="Matheny P.B."/>
            <person name="Labbe J."/>
            <person name="Martin F."/>
        </authorList>
    </citation>
    <scope>NUCLEOTIDE SEQUENCE</scope>
    <source>
        <strain evidence="1">FP105234-sp</strain>
    </source>
</reference>
<proteinExistence type="predicted"/>
<dbReference type="EMBL" id="MU275846">
    <property type="protein sequence ID" value="KAI0052277.1"/>
    <property type="molecule type" value="Genomic_DNA"/>
</dbReference>